<keyword evidence="2" id="KW-0812">Transmembrane</keyword>
<feature type="region of interest" description="Disordered" evidence="1">
    <location>
        <begin position="78"/>
        <end position="108"/>
    </location>
</feature>
<organism evidence="3 4">
    <name type="scientific">Zasmidium cellare ATCC 36951</name>
    <dbReference type="NCBI Taxonomy" id="1080233"/>
    <lineage>
        <taxon>Eukaryota</taxon>
        <taxon>Fungi</taxon>
        <taxon>Dikarya</taxon>
        <taxon>Ascomycota</taxon>
        <taxon>Pezizomycotina</taxon>
        <taxon>Dothideomycetes</taxon>
        <taxon>Dothideomycetidae</taxon>
        <taxon>Mycosphaerellales</taxon>
        <taxon>Mycosphaerellaceae</taxon>
        <taxon>Zasmidium</taxon>
    </lineage>
</organism>
<dbReference type="PANTHER" id="PTHR35394">
    <property type="entry name" value="DUF3176 DOMAIN-CONTAINING PROTEIN"/>
    <property type="match status" value="1"/>
</dbReference>
<dbReference type="EMBL" id="ML993579">
    <property type="protein sequence ID" value="KAF2174247.1"/>
    <property type="molecule type" value="Genomic_DNA"/>
</dbReference>
<feature type="compositionally biased region" description="Pro residues" evidence="1">
    <location>
        <begin position="43"/>
        <end position="53"/>
    </location>
</feature>
<dbReference type="OrthoDB" id="5242705at2759"/>
<dbReference type="Proteomes" id="UP000799537">
    <property type="component" value="Unassembled WGS sequence"/>
</dbReference>
<evidence type="ECO:0000256" key="2">
    <source>
        <dbReference type="SAM" id="Phobius"/>
    </source>
</evidence>
<dbReference type="GeneID" id="54564415"/>
<keyword evidence="2" id="KW-0472">Membrane</keyword>
<evidence type="ECO:0000256" key="1">
    <source>
        <dbReference type="SAM" id="MobiDB-lite"/>
    </source>
</evidence>
<name>A0A6A6D4B9_ZASCE</name>
<reference evidence="3" key="1">
    <citation type="journal article" date="2020" name="Stud. Mycol.">
        <title>101 Dothideomycetes genomes: a test case for predicting lifestyles and emergence of pathogens.</title>
        <authorList>
            <person name="Haridas S."/>
            <person name="Albert R."/>
            <person name="Binder M."/>
            <person name="Bloem J."/>
            <person name="Labutti K."/>
            <person name="Salamov A."/>
            <person name="Andreopoulos B."/>
            <person name="Baker S."/>
            <person name="Barry K."/>
            <person name="Bills G."/>
            <person name="Bluhm B."/>
            <person name="Cannon C."/>
            <person name="Castanera R."/>
            <person name="Culley D."/>
            <person name="Daum C."/>
            <person name="Ezra D."/>
            <person name="Gonzalez J."/>
            <person name="Henrissat B."/>
            <person name="Kuo A."/>
            <person name="Liang C."/>
            <person name="Lipzen A."/>
            <person name="Lutzoni F."/>
            <person name="Magnuson J."/>
            <person name="Mondo S."/>
            <person name="Nolan M."/>
            <person name="Ohm R."/>
            <person name="Pangilinan J."/>
            <person name="Park H.-J."/>
            <person name="Ramirez L."/>
            <person name="Alfaro M."/>
            <person name="Sun H."/>
            <person name="Tritt A."/>
            <person name="Yoshinaga Y."/>
            <person name="Zwiers L.-H."/>
            <person name="Turgeon B."/>
            <person name="Goodwin S."/>
            <person name="Spatafora J."/>
            <person name="Crous P."/>
            <person name="Grigoriev I."/>
        </authorList>
    </citation>
    <scope>NUCLEOTIDE SEQUENCE</scope>
    <source>
        <strain evidence="3">ATCC 36951</strain>
    </source>
</reference>
<evidence type="ECO:0000313" key="4">
    <source>
        <dbReference type="Proteomes" id="UP000799537"/>
    </source>
</evidence>
<dbReference type="RefSeq" id="XP_033675136.1">
    <property type="nucleotide sequence ID" value="XM_033811143.1"/>
</dbReference>
<feature type="compositionally biased region" description="Polar residues" evidence="1">
    <location>
        <begin position="31"/>
        <end position="40"/>
    </location>
</feature>
<accession>A0A6A6D4B9</accession>
<feature type="compositionally biased region" description="Low complexity" evidence="1">
    <location>
        <begin position="78"/>
        <end position="90"/>
    </location>
</feature>
<gene>
    <name evidence="3" type="ORF">M409DRAFT_49105</name>
</gene>
<keyword evidence="2" id="KW-1133">Transmembrane helix</keyword>
<dbReference type="AlphaFoldDB" id="A0A6A6D4B9"/>
<dbReference type="InterPro" id="IPR021514">
    <property type="entry name" value="DUF3176"/>
</dbReference>
<proteinExistence type="predicted"/>
<feature type="region of interest" description="Disordered" evidence="1">
    <location>
        <begin position="29"/>
        <end position="57"/>
    </location>
</feature>
<feature type="transmembrane region" description="Helical" evidence="2">
    <location>
        <begin position="590"/>
        <end position="613"/>
    </location>
</feature>
<keyword evidence="4" id="KW-1185">Reference proteome</keyword>
<dbReference type="PANTHER" id="PTHR35394:SF5">
    <property type="entry name" value="DUF3176 DOMAIN-CONTAINING PROTEIN"/>
    <property type="match status" value="1"/>
</dbReference>
<protein>
    <submittedName>
        <fullName evidence="3">Uncharacterized protein</fullName>
    </submittedName>
</protein>
<sequence length="679" mass="74605">MDPTRNGAALQLLPQIDVEIPTGKFVHVSPLSRSSPSVHQPSVLPPSGCPPTQPDGVLESIELRPLDELQGADLNARSSLLPSHSSQPSQDGSDSLKEDQISLQPQENVVDSREPRRVGIFRLWWLEISACALSFACFGAILGILLYENNRPLSQWNFRIGSGHDIGPTAVVSFLSTLGKSSLLLVVTEAISQLKWLHFGRSPHPLVDVELVFAFPLRTHPSSLETASFRTATIYNPSHSRLETAGTSYVTAGKLDLAMQGAILRGFFDSPMEQSVQCSSGNCTFEPVKTLGVCSSCLDVTEKITTSNCSNVERDTIVRFDDGFLNTDGYLNDDCDYTVPARDGQKGVDLGAYSFEEPILSGAERGWSSTRWNSSTAEHYRAPSRILAPAVLVNMLALQTPRSASMSERLPATRVWDCVLVLCEKTFENISVDRGVNMIPDPLEKPLILRDKTFDGLSPMPGNPLGYQTWPADGDFSPEQMFSSLALSNDSEPSYWINNLDYGNMQEYLMLLLTVGWWDNATFPSSRHRAATSTGVFTTDDGTPDVGRALAESEDIPALFRWVAAHMTEIMRMGGPGLANRTEAYIHVRWGYLALPFTLTALSTIVLVLAIIMTERSNCPAWKSSSLALLFHSLADYNLNDRVPTRASDLEAIAKSMKGRLSKDEWPPAFVKQDRNAIG</sequence>
<feature type="transmembrane region" description="Helical" evidence="2">
    <location>
        <begin position="123"/>
        <end position="147"/>
    </location>
</feature>
<dbReference type="Pfam" id="PF11374">
    <property type="entry name" value="DUF3176"/>
    <property type="match status" value="1"/>
</dbReference>
<evidence type="ECO:0000313" key="3">
    <source>
        <dbReference type="EMBL" id="KAF2174247.1"/>
    </source>
</evidence>